<dbReference type="EC" id="2.7.1.167" evidence="12"/>
<comment type="pathway">
    <text evidence="12">Nucleotide-sugar biosynthesis; ADP-L-glycero-beta-D-manno-heptose biosynthesis; ADP-L-glycero-beta-D-manno-heptose from D-glycero-beta-D-manno-heptose 7-phosphate: step 3/4.</text>
</comment>
<evidence type="ECO:0000256" key="5">
    <source>
        <dbReference type="ARBA" id="ARBA00022695"/>
    </source>
</evidence>
<dbReference type="GO" id="GO:0009244">
    <property type="term" value="P:lipopolysaccharide core region biosynthetic process"/>
    <property type="evidence" value="ECO:0007669"/>
    <property type="project" value="UniProtKB-UniPathway"/>
</dbReference>
<comment type="similarity">
    <text evidence="12">In the C-terminal section; belongs to the cytidylyltransferase family.</text>
</comment>
<dbReference type="Gene3D" id="3.40.1190.20">
    <property type="match status" value="1"/>
</dbReference>
<organism evidence="15 16">
    <name type="scientific">Hypericibacter terrae</name>
    <dbReference type="NCBI Taxonomy" id="2602015"/>
    <lineage>
        <taxon>Bacteria</taxon>
        <taxon>Pseudomonadati</taxon>
        <taxon>Pseudomonadota</taxon>
        <taxon>Alphaproteobacteria</taxon>
        <taxon>Rhodospirillales</taxon>
        <taxon>Dongiaceae</taxon>
        <taxon>Hypericibacter</taxon>
    </lineage>
</organism>
<dbReference type="Proteomes" id="UP000326202">
    <property type="component" value="Chromosome"/>
</dbReference>
<accession>A0A5J6MIE9</accession>
<evidence type="ECO:0000256" key="4">
    <source>
        <dbReference type="ARBA" id="ARBA00022679"/>
    </source>
</evidence>
<dbReference type="HAMAP" id="MF_01603">
    <property type="entry name" value="HldE"/>
    <property type="match status" value="1"/>
</dbReference>
<comment type="function">
    <text evidence="2 12">Catalyzes the ADP transfer from ATP to D-glycero-beta-D-manno-heptose 1-phosphate, yielding ADP-D-glycero-beta-D-manno-heptose.</text>
</comment>
<dbReference type="PANTHER" id="PTHR46969:SF1">
    <property type="entry name" value="BIFUNCTIONAL PROTEIN HLDE"/>
    <property type="match status" value="1"/>
</dbReference>
<dbReference type="InterPro" id="IPR023030">
    <property type="entry name" value="Bifunc_HldE"/>
</dbReference>
<evidence type="ECO:0000256" key="11">
    <source>
        <dbReference type="ARBA" id="ARBA00047428"/>
    </source>
</evidence>
<evidence type="ECO:0000256" key="12">
    <source>
        <dbReference type="HAMAP-Rule" id="MF_01603"/>
    </source>
</evidence>
<dbReference type="SUPFAM" id="SSF52374">
    <property type="entry name" value="Nucleotidylyl transferase"/>
    <property type="match status" value="1"/>
</dbReference>
<dbReference type="GO" id="GO:0005524">
    <property type="term" value="F:ATP binding"/>
    <property type="evidence" value="ECO:0007669"/>
    <property type="project" value="UniProtKB-UniRule"/>
</dbReference>
<proteinExistence type="inferred from homology"/>
<comment type="similarity">
    <text evidence="12">In the N-terminal section; belongs to the carbohydrate kinase PfkB family.</text>
</comment>
<evidence type="ECO:0000256" key="2">
    <source>
        <dbReference type="ARBA" id="ARBA00003753"/>
    </source>
</evidence>
<evidence type="ECO:0000256" key="7">
    <source>
        <dbReference type="ARBA" id="ARBA00022777"/>
    </source>
</evidence>
<comment type="pathway">
    <text evidence="3">Bacterial outer membrane biogenesis; LPS core biosynthesis.</text>
</comment>
<feature type="domain" description="Cytidyltransferase-like" evidence="14">
    <location>
        <begin position="365"/>
        <end position="459"/>
    </location>
</feature>
<dbReference type="KEGG" id="htq:FRZ44_22260"/>
<dbReference type="Pfam" id="PF01467">
    <property type="entry name" value="CTP_transf_like"/>
    <property type="match status" value="1"/>
</dbReference>
<evidence type="ECO:0000313" key="16">
    <source>
        <dbReference type="Proteomes" id="UP000326202"/>
    </source>
</evidence>
<dbReference type="FunFam" id="3.40.1190.20:FF:000002">
    <property type="entry name" value="Bifunctional protein HldE"/>
    <property type="match status" value="1"/>
</dbReference>
<evidence type="ECO:0000256" key="6">
    <source>
        <dbReference type="ARBA" id="ARBA00022741"/>
    </source>
</evidence>
<evidence type="ECO:0000259" key="14">
    <source>
        <dbReference type="Pfam" id="PF01467"/>
    </source>
</evidence>
<name>A0A5J6MIE9_9PROT</name>
<dbReference type="SUPFAM" id="SSF53613">
    <property type="entry name" value="Ribokinase-like"/>
    <property type="match status" value="1"/>
</dbReference>
<dbReference type="InterPro" id="IPR011914">
    <property type="entry name" value="RfaE_dom_II"/>
</dbReference>
<comment type="subunit">
    <text evidence="12">Homodimer.</text>
</comment>
<evidence type="ECO:0000259" key="13">
    <source>
        <dbReference type="Pfam" id="PF00294"/>
    </source>
</evidence>
<dbReference type="GO" id="GO:0005829">
    <property type="term" value="C:cytosol"/>
    <property type="evidence" value="ECO:0007669"/>
    <property type="project" value="TreeGrafter"/>
</dbReference>
<dbReference type="EMBL" id="CP042906">
    <property type="protein sequence ID" value="QEX16931.1"/>
    <property type="molecule type" value="Genomic_DNA"/>
</dbReference>
<comment type="function">
    <text evidence="1 12">Catalyzes the phosphorylation of D-glycero-D-manno-heptose 7-phosphate at the C-1 position to selectively form D-glycero-beta-D-manno-heptose-1,7-bisphosphate.</text>
</comment>
<keyword evidence="16" id="KW-1185">Reference proteome</keyword>
<dbReference type="InterPro" id="IPR002173">
    <property type="entry name" value="Carboh/pur_kinase_PfkB_CS"/>
</dbReference>
<feature type="region of interest" description="Ribokinase" evidence="12">
    <location>
        <begin position="1"/>
        <end position="337"/>
    </location>
</feature>
<dbReference type="GO" id="GO:0033786">
    <property type="term" value="F:heptose-1-phosphate adenylyltransferase activity"/>
    <property type="evidence" value="ECO:0007669"/>
    <property type="project" value="UniProtKB-UniRule"/>
</dbReference>
<evidence type="ECO:0000256" key="10">
    <source>
        <dbReference type="ARBA" id="ARBA00023277"/>
    </source>
</evidence>
<keyword evidence="8 12" id="KW-0067">ATP-binding</keyword>
<dbReference type="Gene3D" id="3.40.50.620">
    <property type="entry name" value="HUPs"/>
    <property type="match status" value="1"/>
</dbReference>
<feature type="domain" description="Carbohydrate kinase PfkB" evidence="13">
    <location>
        <begin position="24"/>
        <end position="320"/>
    </location>
</feature>
<dbReference type="PROSITE" id="PS00583">
    <property type="entry name" value="PFKB_KINASES_1"/>
    <property type="match status" value="1"/>
</dbReference>
<dbReference type="OrthoDB" id="9802794at2"/>
<reference evidence="15 16" key="1">
    <citation type="submission" date="2019-08" db="EMBL/GenBank/DDBJ databases">
        <title>Hyperibacter terrae gen. nov., sp. nov. and Hyperibacter viscosus sp. nov., two new members in the family Rhodospirillaceae isolated from the rhizosphere of Hypericum perforatum.</title>
        <authorList>
            <person name="Noviana Z."/>
        </authorList>
    </citation>
    <scope>NUCLEOTIDE SEQUENCE [LARGE SCALE GENOMIC DNA]</scope>
    <source>
        <strain evidence="15 16">R5913</strain>
    </source>
</reference>
<keyword evidence="5 12" id="KW-0548">Nucleotidyltransferase</keyword>
<dbReference type="InterPro" id="IPR029056">
    <property type="entry name" value="Ribokinase-like"/>
</dbReference>
<dbReference type="AlphaFoldDB" id="A0A5J6MIE9"/>
<dbReference type="GO" id="GO:0033785">
    <property type="term" value="F:heptose 7-phosphate kinase activity"/>
    <property type="evidence" value="ECO:0007669"/>
    <property type="project" value="UniProtKB-UniRule"/>
</dbReference>
<dbReference type="UniPathway" id="UPA00958"/>
<dbReference type="Pfam" id="PF00294">
    <property type="entry name" value="PfkB"/>
    <property type="match status" value="1"/>
</dbReference>
<dbReference type="EC" id="2.7.7.70" evidence="12"/>
<evidence type="ECO:0000256" key="8">
    <source>
        <dbReference type="ARBA" id="ARBA00022840"/>
    </source>
</evidence>
<feature type="binding site" evidence="12">
    <location>
        <begin position="212"/>
        <end position="215"/>
    </location>
    <ligand>
        <name>ATP</name>
        <dbReference type="ChEBI" id="CHEBI:30616"/>
    </ligand>
</feature>
<dbReference type="GO" id="GO:0016773">
    <property type="term" value="F:phosphotransferase activity, alcohol group as acceptor"/>
    <property type="evidence" value="ECO:0007669"/>
    <property type="project" value="InterPro"/>
</dbReference>
<dbReference type="PANTHER" id="PTHR46969">
    <property type="entry name" value="BIFUNCTIONAL PROTEIN HLDE"/>
    <property type="match status" value="1"/>
</dbReference>
<dbReference type="UniPathway" id="UPA00356">
    <property type="reaction ID" value="UER00437"/>
</dbReference>
<dbReference type="NCBIfam" id="TIGR02199">
    <property type="entry name" value="rfaE_dom_II"/>
    <property type="match status" value="1"/>
</dbReference>
<keyword evidence="7 12" id="KW-0418">Kinase</keyword>
<keyword evidence="10 12" id="KW-0119">Carbohydrate metabolism</keyword>
<dbReference type="CDD" id="cd01172">
    <property type="entry name" value="RfaE_like"/>
    <property type="match status" value="1"/>
</dbReference>
<dbReference type="NCBIfam" id="TIGR00125">
    <property type="entry name" value="cyt_tran_rel"/>
    <property type="match status" value="1"/>
</dbReference>
<dbReference type="InterPro" id="IPR011611">
    <property type="entry name" value="PfkB_dom"/>
</dbReference>
<protein>
    <recommendedName>
        <fullName evidence="12">Bifunctional protein HldE</fullName>
    </recommendedName>
    <domain>
        <recommendedName>
            <fullName evidence="12">D-beta-D-heptose 7-phosphate kinase</fullName>
            <ecNumber evidence="12">2.7.1.167</ecNumber>
        </recommendedName>
        <alternativeName>
            <fullName evidence="12">D-beta-D-heptose 7-phosphotransferase</fullName>
        </alternativeName>
        <alternativeName>
            <fullName evidence="12">D-glycero-beta-D-manno-heptose-7-phosphate kinase</fullName>
        </alternativeName>
    </domain>
    <domain>
        <recommendedName>
            <fullName evidence="12">D-beta-D-heptose 1-phosphate adenylyltransferase</fullName>
            <ecNumber evidence="12">2.7.7.70</ecNumber>
        </recommendedName>
        <alternativeName>
            <fullName evidence="12">D-glycero-beta-D-manno-heptose 1-phosphate adenylyltransferase</fullName>
        </alternativeName>
    </domain>
</protein>
<dbReference type="InterPro" id="IPR011913">
    <property type="entry name" value="RfaE_dom_I"/>
</dbReference>
<keyword evidence="6 12" id="KW-0547">Nucleotide-binding</keyword>
<sequence>MTESGLHHDPLLDRLDLTRFQQLRILVVGDVMLDRYVDGSVERMSPEAPVAVLRAEGERSMAGGAANVARNIAALGGQAILIGLVGLDEDGAALSSALRTDPGIEAHLIEDAARPTTTKTRFVAGRQQLLRVDHEKSTPANRPMEQALIAAVQSVLSRVHLVILSDYAKGVVTDRVIAGVAAAAKAAGKIVIADPKSRDFRRYHGVDLLTPNRHEAAVAAGIACGNEAEAVMTGTHLVEQTGIPSLLITRGEQGMTLMRKGRAPLHLPADAREVFDVSGAGDTVIASLGLALAAGLEMDIAARFANLCGGIVVGKVGTALVHPADVTGALHARAIGISSNAKIMTLPQALGQVEHWRATGARVGFTNGCFDLIHPGHVTLLAKSRAACDRLIVGLNSDASVRRLKGADRPVQDEQMRATVLAALASVDMVVIFEEDTPLKLIEALRPDLLVKGADYRLDQVVGGDVVQAYGGKVLLIDLVAGHSTTATIQRLGRNQ</sequence>
<keyword evidence="4 12" id="KW-0808">Transferase</keyword>
<dbReference type="InterPro" id="IPR004821">
    <property type="entry name" value="Cyt_trans-like"/>
</dbReference>
<evidence type="ECO:0000313" key="15">
    <source>
        <dbReference type="EMBL" id="QEX16931.1"/>
    </source>
</evidence>
<comment type="catalytic activity">
    <reaction evidence="12">
        <text>D-glycero-beta-D-manno-heptose 7-phosphate + ATP = D-glycero-beta-D-manno-heptose 1,7-bisphosphate + ADP + H(+)</text>
        <dbReference type="Rhea" id="RHEA:27473"/>
        <dbReference type="ChEBI" id="CHEBI:15378"/>
        <dbReference type="ChEBI" id="CHEBI:30616"/>
        <dbReference type="ChEBI" id="CHEBI:60204"/>
        <dbReference type="ChEBI" id="CHEBI:60208"/>
        <dbReference type="ChEBI" id="CHEBI:456216"/>
        <dbReference type="EC" id="2.7.1.167"/>
    </reaction>
</comment>
<feature type="active site" evidence="12">
    <location>
        <position position="282"/>
    </location>
</feature>
<evidence type="ECO:0000256" key="1">
    <source>
        <dbReference type="ARBA" id="ARBA00002319"/>
    </source>
</evidence>
<evidence type="ECO:0000256" key="3">
    <source>
        <dbReference type="ARBA" id="ARBA00004713"/>
    </source>
</evidence>
<dbReference type="InterPro" id="IPR014729">
    <property type="entry name" value="Rossmann-like_a/b/a_fold"/>
</dbReference>
<dbReference type="GO" id="GO:0097171">
    <property type="term" value="P:ADP-L-glycero-beta-D-manno-heptose biosynthetic process"/>
    <property type="evidence" value="ECO:0007669"/>
    <property type="project" value="UniProtKB-UniPathway"/>
</dbReference>
<gene>
    <name evidence="12 15" type="primary">hldE</name>
    <name evidence="15" type="ORF">FRZ44_22260</name>
</gene>
<comment type="catalytic activity">
    <reaction evidence="11 12">
        <text>D-glycero-beta-D-manno-heptose 1-phosphate + ATP + H(+) = ADP-D-glycero-beta-D-manno-heptose + diphosphate</text>
        <dbReference type="Rhea" id="RHEA:27465"/>
        <dbReference type="ChEBI" id="CHEBI:15378"/>
        <dbReference type="ChEBI" id="CHEBI:30616"/>
        <dbReference type="ChEBI" id="CHEBI:33019"/>
        <dbReference type="ChEBI" id="CHEBI:59967"/>
        <dbReference type="ChEBI" id="CHEBI:61593"/>
        <dbReference type="EC" id="2.7.7.70"/>
    </reaction>
</comment>
<keyword evidence="9 12" id="KW-0511">Multifunctional enzyme</keyword>
<feature type="region of interest" description="Cytidylyltransferase" evidence="12">
    <location>
        <begin position="365"/>
        <end position="496"/>
    </location>
</feature>
<dbReference type="NCBIfam" id="TIGR02198">
    <property type="entry name" value="rfaE_dom_I"/>
    <property type="match status" value="1"/>
</dbReference>
<comment type="pathway">
    <text evidence="12">Nucleotide-sugar biosynthesis; ADP-L-glycero-beta-D-manno-heptose biosynthesis; ADP-L-glycero-beta-D-manno-heptose from D-glycero-beta-D-manno-heptose 7-phosphate: step 1/4.</text>
</comment>
<evidence type="ECO:0000256" key="9">
    <source>
        <dbReference type="ARBA" id="ARBA00023268"/>
    </source>
</evidence>